<accession>A0ABV9EXL5</accession>
<keyword evidence="4" id="KW-1185">Reference proteome</keyword>
<evidence type="ECO:0000256" key="2">
    <source>
        <dbReference type="SAM" id="SignalP"/>
    </source>
</evidence>
<organism evidence="3 4">
    <name type="scientific">Sphingobium tyrosinilyticum</name>
    <dbReference type="NCBI Taxonomy" id="2715436"/>
    <lineage>
        <taxon>Bacteria</taxon>
        <taxon>Pseudomonadati</taxon>
        <taxon>Pseudomonadota</taxon>
        <taxon>Alphaproteobacteria</taxon>
        <taxon>Sphingomonadales</taxon>
        <taxon>Sphingomonadaceae</taxon>
        <taxon>Sphingobium</taxon>
    </lineage>
</organism>
<evidence type="ECO:0000256" key="1">
    <source>
        <dbReference type="SAM" id="MobiDB-lite"/>
    </source>
</evidence>
<name>A0ABV9EXL5_9SPHN</name>
<protein>
    <submittedName>
        <fullName evidence="3">Uncharacterized protein</fullName>
    </submittedName>
</protein>
<dbReference type="Proteomes" id="UP001595957">
    <property type="component" value="Unassembled WGS sequence"/>
</dbReference>
<evidence type="ECO:0000313" key="4">
    <source>
        <dbReference type="Proteomes" id="UP001595957"/>
    </source>
</evidence>
<reference evidence="4" key="1">
    <citation type="journal article" date="2019" name="Int. J. Syst. Evol. Microbiol.">
        <title>The Global Catalogue of Microorganisms (GCM) 10K type strain sequencing project: providing services to taxonomists for standard genome sequencing and annotation.</title>
        <authorList>
            <consortium name="The Broad Institute Genomics Platform"/>
            <consortium name="The Broad Institute Genome Sequencing Center for Infectious Disease"/>
            <person name="Wu L."/>
            <person name="Ma J."/>
        </authorList>
    </citation>
    <scope>NUCLEOTIDE SEQUENCE [LARGE SCALE GENOMIC DNA]</scope>
    <source>
        <strain evidence="4">NBRC 103632</strain>
    </source>
</reference>
<feature type="signal peptide" evidence="2">
    <location>
        <begin position="1"/>
        <end position="20"/>
    </location>
</feature>
<feature type="compositionally biased region" description="Low complexity" evidence="1">
    <location>
        <begin position="82"/>
        <end position="101"/>
    </location>
</feature>
<sequence>MHYKAFAAITLIAAPIIVLAVQGIAPHAPVQPSAAPSAVLPSPVQAPPVVQPAPMPVPAAPEPDAAAFGQPMPDAGKPFLSPGNGLPAVAAPAAGASGDGAVEATSDSTPS</sequence>
<proteinExistence type="predicted"/>
<dbReference type="EMBL" id="JBHSFZ010000005">
    <property type="protein sequence ID" value="MFC4593255.1"/>
    <property type="molecule type" value="Genomic_DNA"/>
</dbReference>
<keyword evidence="2" id="KW-0732">Signal</keyword>
<feature type="compositionally biased region" description="Low complexity" evidence="1">
    <location>
        <begin position="29"/>
        <end position="43"/>
    </location>
</feature>
<feature type="region of interest" description="Disordered" evidence="1">
    <location>
        <begin position="29"/>
        <end position="111"/>
    </location>
</feature>
<evidence type="ECO:0000313" key="3">
    <source>
        <dbReference type="EMBL" id="MFC4593255.1"/>
    </source>
</evidence>
<dbReference type="RefSeq" id="WP_066524574.1">
    <property type="nucleotide sequence ID" value="NZ_JBHSFZ010000005.1"/>
</dbReference>
<feature type="chain" id="PRO_5045613551" evidence="2">
    <location>
        <begin position="21"/>
        <end position="111"/>
    </location>
</feature>
<gene>
    <name evidence="3" type="ORF">ACFO3E_03460</name>
</gene>
<comment type="caution">
    <text evidence="3">The sequence shown here is derived from an EMBL/GenBank/DDBJ whole genome shotgun (WGS) entry which is preliminary data.</text>
</comment>
<feature type="compositionally biased region" description="Pro residues" evidence="1">
    <location>
        <begin position="44"/>
        <end position="61"/>
    </location>
</feature>